<sequence>MIVNRTLAQVLSVAFHPLLLPTYLFAVILYYMPASTLTLPFQVRWVVLAMIFFTTFILPGAAAYSMVRLGHLDSVHMDKREQRGLPLLFTGACYAVTAYLLQREAAFDALFYFVMGIIAASVFLTYIISLFWKISAHSIGMGGGLGLLLVLNWLAPEARMVTPVAIGIMLSGAVLTARLSLHAHTPAQVYAGFISGLLLPIAAALSGL</sequence>
<evidence type="ECO:0000313" key="3">
    <source>
        <dbReference type="Proteomes" id="UP001500552"/>
    </source>
</evidence>
<evidence type="ECO:0008006" key="4">
    <source>
        <dbReference type="Google" id="ProtNLM"/>
    </source>
</evidence>
<feature type="transmembrane region" description="Helical" evidence="1">
    <location>
        <begin position="109"/>
        <end position="128"/>
    </location>
</feature>
<gene>
    <name evidence="2" type="ORF">GCM10023188_01110</name>
</gene>
<feature type="transmembrane region" description="Helical" evidence="1">
    <location>
        <begin position="43"/>
        <end position="64"/>
    </location>
</feature>
<feature type="transmembrane region" description="Helical" evidence="1">
    <location>
        <begin position="161"/>
        <end position="181"/>
    </location>
</feature>
<dbReference type="EMBL" id="BAABHC010000001">
    <property type="protein sequence ID" value="GAA4422923.1"/>
    <property type="molecule type" value="Genomic_DNA"/>
</dbReference>
<evidence type="ECO:0000256" key="1">
    <source>
        <dbReference type="SAM" id="Phobius"/>
    </source>
</evidence>
<feature type="transmembrane region" description="Helical" evidence="1">
    <location>
        <begin position="134"/>
        <end position="154"/>
    </location>
</feature>
<feature type="transmembrane region" description="Helical" evidence="1">
    <location>
        <begin position="84"/>
        <end position="102"/>
    </location>
</feature>
<keyword evidence="1" id="KW-0472">Membrane</keyword>
<keyword evidence="1" id="KW-0812">Transmembrane</keyword>
<protein>
    <recommendedName>
        <fullName evidence="4">PAP2 superfamily protein</fullName>
    </recommendedName>
</protein>
<keyword evidence="3" id="KW-1185">Reference proteome</keyword>
<feature type="transmembrane region" description="Helical" evidence="1">
    <location>
        <begin position="187"/>
        <end position="205"/>
    </location>
</feature>
<name>A0ABP8L630_9BACT</name>
<reference evidence="3" key="1">
    <citation type="journal article" date="2019" name="Int. J. Syst. Evol. Microbiol.">
        <title>The Global Catalogue of Microorganisms (GCM) 10K type strain sequencing project: providing services to taxonomists for standard genome sequencing and annotation.</title>
        <authorList>
            <consortium name="The Broad Institute Genomics Platform"/>
            <consortium name="The Broad Institute Genome Sequencing Center for Infectious Disease"/>
            <person name="Wu L."/>
            <person name="Ma J."/>
        </authorList>
    </citation>
    <scope>NUCLEOTIDE SEQUENCE [LARGE SCALE GENOMIC DNA]</scope>
    <source>
        <strain evidence="3">JCM 17926</strain>
    </source>
</reference>
<evidence type="ECO:0000313" key="2">
    <source>
        <dbReference type="EMBL" id="GAA4422923.1"/>
    </source>
</evidence>
<feature type="transmembrane region" description="Helical" evidence="1">
    <location>
        <begin position="6"/>
        <end position="31"/>
    </location>
</feature>
<proteinExistence type="predicted"/>
<organism evidence="2 3">
    <name type="scientific">Pontibacter saemangeumensis</name>
    <dbReference type="NCBI Taxonomy" id="1084525"/>
    <lineage>
        <taxon>Bacteria</taxon>
        <taxon>Pseudomonadati</taxon>
        <taxon>Bacteroidota</taxon>
        <taxon>Cytophagia</taxon>
        <taxon>Cytophagales</taxon>
        <taxon>Hymenobacteraceae</taxon>
        <taxon>Pontibacter</taxon>
    </lineage>
</organism>
<accession>A0ABP8L630</accession>
<comment type="caution">
    <text evidence="2">The sequence shown here is derived from an EMBL/GenBank/DDBJ whole genome shotgun (WGS) entry which is preliminary data.</text>
</comment>
<keyword evidence="1" id="KW-1133">Transmembrane helix</keyword>
<dbReference type="Proteomes" id="UP001500552">
    <property type="component" value="Unassembled WGS sequence"/>
</dbReference>